<evidence type="ECO:0000259" key="1">
    <source>
        <dbReference type="Pfam" id="PF23055"/>
    </source>
</evidence>
<keyword evidence="3" id="KW-1185">Reference proteome</keyword>
<dbReference type="InterPro" id="IPR055469">
    <property type="entry name" value="DUF7041"/>
</dbReference>
<feature type="domain" description="DUF7041" evidence="1">
    <location>
        <begin position="134"/>
        <end position="176"/>
    </location>
</feature>
<reference evidence="2 3" key="1">
    <citation type="submission" date="2019-05" db="EMBL/GenBank/DDBJ databases">
        <title>Another draft genome of Portunus trituberculatus and its Hox gene families provides insights of decapod evolution.</title>
        <authorList>
            <person name="Jeong J.-H."/>
            <person name="Song I."/>
            <person name="Kim S."/>
            <person name="Choi T."/>
            <person name="Kim D."/>
            <person name="Ryu S."/>
            <person name="Kim W."/>
        </authorList>
    </citation>
    <scope>NUCLEOTIDE SEQUENCE [LARGE SCALE GENOMIC DNA]</scope>
    <source>
        <tissue evidence="2">Muscle</tissue>
    </source>
</reference>
<protein>
    <recommendedName>
        <fullName evidence="1">DUF7041 domain-containing protein</fullName>
    </recommendedName>
</protein>
<dbReference type="EMBL" id="VSRR010022222">
    <property type="protein sequence ID" value="MPC64538.1"/>
    <property type="molecule type" value="Genomic_DNA"/>
</dbReference>
<evidence type="ECO:0000313" key="3">
    <source>
        <dbReference type="Proteomes" id="UP000324222"/>
    </source>
</evidence>
<sequence length="177" mass="19327">MPAAVPNPSYSSLAPSAKKPCLRQGVCRVEGEDWEKNALRRLLRLPPPPRTLLRPRCPSGCPIPPRLPDPACGTPCRPMDYSPHHTATWIYSAVFSAVYSDFLAAPVVPVLAKSAFTMNPPDSGTAMALTFRAPPFCSQDPSLWFSLLECSFKVSKITSSLTKFNHAVSHLPPEVLL</sequence>
<dbReference type="OrthoDB" id="6377149at2759"/>
<organism evidence="2 3">
    <name type="scientific">Portunus trituberculatus</name>
    <name type="common">Swimming crab</name>
    <name type="synonym">Neptunus trituberculatus</name>
    <dbReference type="NCBI Taxonomy" id="210409"/>
    <lineage>
        <taxon>Eukaryota</taxon>
        <taxon>Metazoa</taxon>
        <taxon>Ecdysozoa</taxon>
        <taxon>Arthropoda</taxon>
        <taxon>Crustacea</taxon>
        <taxon>Multicrustacea</taxon>
        <taxon>Malacostraca</taxon>
        <taxon>Eumalacostraca</taxon>
        <taxon>Eucarida</taxon>
        <taxon>Decapoda</taxon>
        <taxon>Pleocyemata</taxon>
        <taxon>Brachyura</taxon>
        <taxon>Eubrachyura</taxon>
        <taxon>Portunoidea</taxon>
        <taxon>Portunidae</taxon>
        <taxon>Portuninae</taxon>
        <taxon>Portunus</taxon>
    </lineage>
</organism>
<accession>A0A5B7H613</accession>
<dbReference type="AlphaFoldDB" id="A0A5B7H613"/>
<name>A0A5B7H613_PORTR</name>
<evidence type="ECO:0000313" key="2">
    <source>
        <dbReference type="EMBL" id="MPC64538.1"/>
    </source>
</evidence>
<proteinExistence type="predicted"/>
<gene>
    <name evidence="2" type="ORF">E2C01_058655</name>
</gene>
<dbReference type="Proteomes" id="UP000324222">
    <property type="component" value="Unassembled WGS sequence"/>
</dbReference>
<comment type="caution">
    <text evidence="2">The sequence shown here is derived from an EMBL/GenBank/DDBJ whole genome shotgun (WGS) entry which is preliminary data.</text>
</comment>
<dbReference type="Pfam" id="PF23055">
    <property type="entry name" value="DUF7041"/>
    <property type="match status" value="1"/>
</dbReference>